<feature type="transmembrane region" description="Helical" evidence="7">
    <location>
        <begin position="14"/>
        <end position="34"/>
    </location>
</feature>
<evidence type="ECO:0000313" key="9">
    <source>
        <dbReference type="EMBL" id="MFC0681413.1"/>
    </source>
</evidence>
<feature type="transmembrane region" description="Helical" evidence="7">
    <location>
        <begin position="89"/>
        <end position="108"/>
    </location>
</feature>
<evidence type="ECO:0000256" key="1">
    <source>
        <dbReference type="ARBA" id="ARBA00004141"/>
    </source>
</evidence>
<proteinExistence type="inferred from homology"/>
<dbReference type="RefSeq" id="WP_386674017.1">
    <property type="nucleotide sequence ID" value="NZ_JBHLTG010000008.1"/>
</dbReference>
<keyword evidence="3 9" id="KW-0808">Transferase</keyword>
<name>A0ABV6RZU4_9GAMM</name>
<dbReference type="EMBL" id="JBHLTG010000008">
    <property type="protein sequence ID" value="MFC0681413.1"/>
    <property type="molecule type" value="Genomic_DNA"/>
</dbReference>
<evidence type="ECO:0000256" key="7">
    <source>
        <dbReference type="SAM" id="Phobius"/>
    </source>
</evidence>
<keyword evidence="6 7" id="KW-0472">Membrane</keyword>
<feature type="transmembrane region" description="Helical" evidence="7">
    <location>
        <begin position="290"/>
        <end position="311"/>
    </location>
</feature>
<dbReference type="Pfam" id="PF13727">
    <property type="entry name" value="CoA_binding_3"/>
    <property type="match status" value="1"/>
</dbReference>
<evidence type="ECO:0000256" key="5">
    <source>
        <dbReference type="ARBA" id="ARBA00022989"/>
    </source>
</evidence>
<feature type="domain" description="Bacterial sugar transferase" evidence="8">
    <location>
        <begin position="285"/>
        <end position="473"/>
    </location>
</feature>
<dbReference type="NCBIfam" id="TIGR03025">
    <property type="entry name" value="EPS_sugtrans"/>
    <property type="match status" value="1"/>
</dbReference>
<dbReference type="Proteomes" id="UP001589896">
    <property type="component" value="Unassembled WGS sequence"/>
</dbReference>
<gene>
    <name evidence="9" type="ORF">ACFFGH_26585</name>
</gene>
<dbReference type="PANTHER" id="PTHR30576">
    <property type="entry name" value="COLANIC BIOSYNTHESIS UDP-GLUCOSE LIPID CARRIER TRANSFERASE"/>
    <property type="match status" value="1"/>
</dbReference>
<evidence type="ECO:0000256" key="3">
    <source>
        <dbReference type="ARBA" id="ARBA00022679"/>
    </source>
</evidence>
<dbReference type="InterPro" id="IPR017475">
    <property type="entry name" value="EPS_sugar_tfrase"/>
</dbReference>
<evidence type="ECO:0000259" key="8">
    <source>
        <dbReference type="Pfam" id="PF02397"/>
    </source>
</evidence>
<sequence>METNDWRSGYARRLIVTDLIALSWAVLGAQLIWFGFDVRAVDGGAAASFLALSYTTVSVLIVLSWVLALQYFGSRDARVIGTEFTEYKLVVVASLWTFALLAIAAYLLKMDLARGYFFTALPLGVLVLLISRWMWRQWLRLQRSSGRFSYRLLLVGSASSTVHLARELLSRPEAGYHVVGVCIPDEQPTPALLEFDVPVWTGLDDLVGKLEESGGDTVAITGSDQLSPSRVRELSWSLEPGRKHLIVAPSLTDIAGPRIHTRPVAGLPLIHVETPRYEGAKHRSKRAFDLVGSAILLLLLLPVFLVVAALVKASSRGPVFYRQERIGLNGEAFRMYKFRSMRPNADQELAALLQAQGTSETPLFKVQNDPRITPVGRVLRKYSIDELPQLINVLKGDMSLVGPRPQIAGEVALYTSAATRRLLLKPGVSGLWQVSGRSSLSWEDAIRLDLYYVENWSITGDILILFRTARAVLMPGADAQ</sequence>
<feature type="transmembrane region" description="Helical" evidence="7">
    <location>
        <begin position="114"/>
        <end position="135"/>
    </location>
</feature>
<keyword evidence="4 7" id="KW-0812">Transmembrane</keyword>
<dbReference type="PANTHER" id="PTHR30576:SF10">
    <property type="entry name" value="SLL5057 PROTEIN"/>
    <property type="match status" value="1"/>
</dbReference>
<evidence type="ECO:0000256" key="4">
    <source>
        <dbReference type="ARBA" id="ARBA00022692"/>
    </source>
</evidence>
<evidence type="ECO:0000256" key="6">
    <source>
        <dbReference type="ARBA" id="ARBA00023136"/>
    </source>
</evidence>
<keyword evidence="10" id="KW-1185">Reference proteome</keyword>
<keyword evidence="5 7" id="KW-1133">Transmembrane helix</keyword>
<accession>A0ABV6RZU4</accession>
<dbReference type="GO" id="GO:0016740">
    <property type="term" value="F:transferase activity"/>
    <property type="evidence" value="ECO:0007669"/>
    <property type="project" value="UniProtKB-KW"/>
</dbReference>
<comment type="caution">
    <text evidence="9">The sequence shown here is derived from an EMBL/GenBank/DDBJ whole genome shotgun (WGS) entry which is preliminary data.</text>
</comment>
<dbReference type="InterPro" id="IPR003362">
    <property type="entry name" value="Bact_transf"/>
</dbReference>
<evidence type="ECO:0000256" key="2">
    <source>
        <dbReference type="ARBA" id="ARBA00006464"/>
    </source>
</evidence>
<protein>
    <submittedName>
        <fullName evidence="9">Sugar transferase</fullName>
        <ecNumber evidence="9">2.7.8.-</ecNumber>
    </submittedName>
</protein>
<evidence type="ECO:0000313" key="10">
    <source>
        <dbReference type="Proteomes" id="UP001589896"/>
    </source>
</evidence>
<feature type="transmembrane region" description="Helical" evidence="7">
    <location>
        <begin position="46"/>
        <end position="68"/>
    </location>
</feature>
<dbReference type="Pfam" id="PF02397">
    <property type="entry name" value="Bac_transf"/>
    <property type="match status" value="1"/>
</dbReference>
<dbReference type="EC" id="2.7.8.-" evidence="9"/>
<organism evidence="9 10">
    <name type="scientific">Lysobacter korlensis</name>
    <dbReference type="NCBI Taxonomy" id="553636"/>
    <lineage>
        <taxon>Bacteria</taxon>
        <taxon>Pseudomonadati</taxon>
        <taxon>Pseudomonadota</taxon>
        <taxon>Gammaproteobacteria</taxon>
        <taxon>Lysobacterales</taxon>
        <taxon>Lysobacteraceae</taxon>
        <taxon>Lysobacter</taxon>
    </lineage>
</organism>
<comment type="similarity">
    <text evidence="2">Belongs to the bacterial sugar transferase family.</text>
</comment>
<reference evidence="9 10" key="1">
    <citation type="submission" date="2024-09" db="EMBL/GenBank/DDBJ databases">
        <authorList>
            <person name="Sun Q."/>
            <person name="Mori K."/>
        </authorList>
    </citation>
    <scope>NUCLEOTIDE SEQUENCE [LARGE SCALE GENOMIC DNA]</scope>
    <source>
        <strain evidence="9 10">KCTC 23076</strain>
    </source>
</reference>
<comment type="subcellular location">
    <subcellularLocation>
        <location evidence="1">Membrane</location>
        <topology evidence="1">Multi-pass membrane protein</topology>
    </subcellularLocation>
</comment>